<name>Q5DFF4_SCHJA</name>
<reference evidence="1" key="2">
    <citation type="journal article" date="2006" name="PLoS Pathog.">
        <title>New perspectives on host-parasite interplay by comparative transcriptomic and proteomic analyses of Schistosoma japonicum.</title>
        <authorList>
            <person name="Liu F."/>
            <person name="Lu J."/>
            <person name="Hu W."/>
            <person name="Wang S.Y."/>
            <person name="Cui S.J."/>
            <person name="Chi M."/>
            <person name="Yan Q."/>
            <person name="Wang X.R."/>
            <person name="Song H.D."/>
            <person name="Xu X.N."/>
            <person name="Wang J.J."/>
            <person name="Zhang X.L."/>
            <person name="Zhang X."/>
            <person name="Wang Z.Q."/>
            <person name="Xue C.L."/>
            <person name="Brindley P.J."/>
            <person name="McManus D.P."/>
            <person name="Yang P.Y."/>
            <person name="Feng Z."/>
            <person name="Chen Z."/>
            <person name="Han Z.G."/>
        </authorList>
    </citation>
    <scope>NUCLEOTIDE SEQUENCE</scope>
</reference>
<accession>Q5DFF4</accession>
<reference evidence="1" key="1">
    <citation type="submission" date="2004-11" db="EMBL/GenBank/DDBJ databases">
        <title>The full-length cDNA sequences of Schistosoma japonicum genes.</title>
        <authorList>
            <person name="Han Z."/>
        </authorList>
    </citation>
    <scope>NUCLEOTIDE SEQUENCE</scope>
</reference>
<sequence length="219" mass="24752">MSSQNNLTTTVQRYVNMHSSKGSEVPINNHKPGKSNQILNDKSYLKHFKEESSGDFCNIAFPVYTTEYGRYLCIIASVITNRPSKQSAIFIFTQSQSSDLDPVGLILIDLILLDNEFSCDVDEPRHIYITGRRLLNTTINNDINDHYGISIQEDISHVHSSPSFKNDTKNVNLDNESAVVKTGSDLSKQHINNVQKKTENVNPQIQLNGSYRSEFASYY</sequence>
<evidence type="ECO:0000313" key="1">
    <source>
        <dbReference type="EMBL" id="AAW25452.1"/>
    </source>
</evidence>
<dbReference type="AlphaFoldDB" id="Q5DFF4"/>
<proteinExistence type="evidence at transcript level"/>
<organism evidence="1">
    <name type="scientific">Schistosoma japonicum</name>
    <name type="common">Blood fluke</name>
    <dbReference type="NCBI Taxonomy" id="6182"/>
    <lineage>
        <taxon>Eukaryota</taxon>
        <taxon>Metazoa</taxon>
        <taxon>Spiralia</taxon>
        <taxon>Lophotrochozoa</taxon>
        <taxon>Platyhelminthes</taxon>
        <taxon>Trematoda</taxon>
        <taxon>Digenea</taxon>
        <taxon>Strigeidida</taxon>
        <taxon>Schistosomatoidea</taxon>
        <taxon>Schistosomatidae</taxon>
        <taxon>Schistosoma</taxon>
    </lineage>
</organism>
<dbReference type="EMBL" id="AY813720">
    <property type="protein sequence ID" value="AAW25452.1"/>
    <property type="molecule type" value="mRNA"/>
</dbReference>
<protein>
    <submittedName>
        <fullName evidence="1">SJCHGC03412 protein</fullName>
    </submittedName>
</protein>